<evidence type="ECO:0000313" key="1">
    <source>
        <dbReference type="EMBL" id="CAI0398447.1"/>
    </source>
</evidence>
<proteinExistence type="predicted"/>
<accession>A0AAV0ILJ4</accession>
<evidence type="ECO:0000313" key="2">
    <source>
        <dbReference type="Proteomes" id="UP001154282"/>
    </source>
</evidence>
<dbReference type="Proteomes" id="UP001154282">
    <property type="component" value="Unassembled WGS sequence"/>
</dbReference>
<dbReference type="EMBL" id="CAMGYJ010000004">
    <property type="protein sequence ID" value="CAI0398447.1"/>
    <property type="molecule type" value="Genomic_DNA"/>
</dbReference>
<feature type="non-terminal residue" evidence="1">
    <location>
        <position position="1"/>
    </location>
</feature>
<name>A0AAV0ILJ4_9ROSI</name>
<organism evidence="1 2">
    <name type="scientific">Linum tenue</name>
    <dbReference type="NCBI Taxonomy" id="586396"/>
    <lineage>
        <taxon>Eukaryota</taxon>
        <taxon>Viridiplantae</taxon>
        <taxon>Streptophyta</taxon>
        <taxon>Embryophyta</taxon>
        <taxon>Tracheophyta</taxon>
        <taxon>Spermatophyta</taxon>
        <taxon>Magnoliopsida</taxon>
        <taxon>eudicotyledons</taxon>
        <taxon>Gunneridae</taxon>
        <taxon>Pentapetalae</taxon>
        <taxon>rosids</taxon>
        <taxon>fabids</taxon>
        <taxon>Malpighiales</taxon>
        <taxon>Linaceae</taxon>
        <taxon>Linum</taxon>
    </lineage>
</organism>
<gene>
    <name evidence="1" type="ORF">LITE_LOCUS9904</name>
</gene>
<sequence>KKASTLVFTPPFKNFIQIGGFTPTNASIELGSVHIPSPQINPDATAGPNASAFALSTFPHTNKIKLPTHMSMAKYPPR</sequence>
<protein>
    <submittedName>
        <fullName evidence="1">Uncharacterized protein</fullName>
    </submittedName>
</protein>
<reference evidence="1" key="1">
    <citation type="submission" date="2022-08" db="EMBL/GenBank/DDBJ databases">
        <authorList>
            <person name="Gutierrez-Valencia J."/>
        </authorList>
    </citation>
    <scope>NUCLEOTIDE SEQUENCE</scope>
</reference>
<comment type="caution">
    <text evidence="1">The sequence shown here is derived from an EMBL/GenBank/DDBJ whole genome shotgun (WGS) entry which is preliminary data.</text>
</comment>
<dbReference type="AlphaFoldDB" id="A0AAV0ILJ4"/>
<keyword evidence="2" id="KW-1185">Reference proteome</keyword>